<dbReference type="Pfam" id="PF09802">
    <property type="entry name" value="Sec66"/>
    <property type="match status" value="1"/>
</dbReference>
<protein>
    <submittedName>
        <fullName evidence="3">Uncharacterized protein</fullName>
    </submittedName>
</protein>
<feature type="region of interest" description="Disordered" evidence="1">
    <location>
        <begin position="179"/>
        <end position="213"/>
    </location>
</feature>
<evidence type="ECO:0000313" key="4">
    <source>
        <dbReference type="Proteomes" id="UP000240830"/>
    </source>
</evidence>
<accession>A0A2H9TQV9</accession>
<dbReference type="PANTHER" id="PTHR28229">
    <property type="entry name" value="TRANSLOCATION PROTEIN SEC66"/>
    <property type="match status" value="1"/>
</dbReference>
<evidence type="ECO:0000256" key="2">
    <source>
        <dbReference type="SAM" id="Phobius"/>
    </source>
</evidence>
<keyword evidence="4" id="KW-1185">Reference proteome</keyword>
<comment type="caution">
    <text evidence="3">The sequence shown here is derived from an EMBL/GenBank/DDBJ whole genome shotgun (WGS) entry which is preliminary data.</text>
</comment>
<dbReference type="Proteomes" id="UP000240830">
    <property type="component" value="Unassembled WGS sequence"/>
</dbReference>
<dbReference type="OrthoDB" id="73168at2759"/>
<keyword evidence="2" id="KW-1133">Transmembrane helix</keyword>
<reference evidence="3 4" key="1">
    <citation type="submission" date="2016-10" db="EMBL/GenBank/DDBJ databases">
        <title>The genome of Paramicrosporidium saccamoebae is the missing link in understanding Cryptomycota and Microsporidia evolution.</title>
        <authorList>
            <person name="Quandt C.A."/>
            <person name="Beaudet D."/>
            <person name="Corsaro D."/>
            <person name="Michel R."/>
            <person name="Corradi N."/>
            <person name="James T."/>
        </authorList>
    </citation>
    <scope>NUCLEOTIDE SEQUENCE [LARGE SCALE GENOMIC DNA]</scope>
    <source>
        <strain evidence="3 4">KSL3</strain>
    </source>
</reference>
<sequence>MSESFEDGSTENPFTGKNSNSTDDSTEAKKPVKTVHFGLIELGIFIGLWVVLAVAFKWYYVRSKKQRSKGWFGVNEEKTIYEDMLQKEPENEDGLRRALVRRCMTDVRRLIKLQEDRDSILSLSRAGAISEEALAEFKRAEKELELELFEVQAEAETFKAGWSQEIVQDAARLSKMEDELLEKKRSKERDEKRKEEDKVRMERERIKAEERSQIDEVEKKRLLEELLEEEERTSPASSGKVKKRTSVGGKK</sequence>
<name>A0A2H9TQV9_9FUNG</name>
<dbReference type="GO" id="GO:0031207">
    <property type="term" value="C:Sec62/Sec63 complex"/>
    <property type="evidence" value="ECO:0007669"/>
    <property type="project" value="InterPro"/>
</dbReference>
<feature type="compositionally biased region" description="Basic residues" evidence="1">
    <location>
        <begin position="240"/>
        <end position="251"/>
    </location>
</feature>
<dbReference type="EMBL" id="MTSL01000005">
    <property type="protein sequence ID" value="PJF20139.1"/>
    <property type="molecule type" value="Genomic_DNA"/>
</dbReference>
<evidence type="ECO:0000313" key="3">
    <source>
        <dbReference type="EMBL" id="PJF20139.1"/>
    </source>
</evidence>
<dbReference type="PANTHER" id="PTHR28229:SF1">
    <property type="entry name" value="TRANSLOCATION PROTEIN SEC66"/>
    <property type="match status" value="1"/>
</dbReference>
<evidence type="ECO:0000256" key="1">
    <source>
        <dbReference type="SAM" id="MobiDB-lite"/>
    </source>
</evidence>
<feature type="transmembrane region" description="Helical" evidence="2">
    <location>
        <begin position="37"/>
        <end position="60"/>
    </location>
</feature>
<dbReference type="AlphaFoldDB" id="A0A2H9TQV9"/>
<dbReference type="GO" id="GO:0031204">
    <property type="term" value="P:post-translational protein targeting to membrane, translocation"/>
    <property type="evidence" value="ECO:0007669"/>
    <property type="project" value="InterPro"/>
</dbReference>
<proteinExistence type="predicted"/>
<feature type="region of interest" description="Disordered" evidence="1">
    <location>
        <begin position="1"/>
        <end position="28"/>
    </location>
</feature>
<organism evidence="3 4">
    <name type="scientific">Paramicrosporidium saccamoebae</name>
    <dbReference type="NCBI Taxonomy" id="1246581"/>
    <lineage>
        <taxon>Eukaryota</taxon>
        <taxon>Fungi</taxon>
        <taxon>Fungi incertae sedis</taxon>
        <taxon>Cryptomycota</taxon>
        <taxon>Cryptomycota incertae sedis</taxon>
        <taxon>Paramicrosporidium</taxon>
    </lineage>
</organism>
<dbReference type="STRING" id="1246581.A0A2H9TQV9"/>
<feature type="region of interest" description="Disordered" evidence="1">
    <location>
        <begin position="226"/>
        <end position="251"/>
    </location>
</feature>
<keyword evidence="2" id="KW-0812">Transmembrane</keyword>
<dbReference type="InterPro" id="IPR018624">
    <property type="entry name" value="Sec66"/>
</dbReference>
<feature type="compositionally biased region" description="Polar residues" evidence="1">
    <location>
        <begin position="10"/>
        <end position="23"/>
    </location>
</feature>
<gene>
    <name evidence="3" type="ORF">PSACC_00046</name>
</gene>
<keyword evidence="2" id="KW-0472">Membrane</keyword>